<dbReference type="CDD" id="cd07012">
    <property type="entry name" value="PBP2_Bug_TTT"/>
    <property type="match status" value="1"/>
</dbReference>
<name>A0A2R4XH21_9BURK</name>
<evidence type="ECO:0000313" key="4">
    <source>
        <dbReference type="Proteomes" id="UP000244571"/>
    </source>
</evidence>
<dbReference type="Gene3D" id="3.40.190.150">
    <property type="entry name" value="Bordetella uptake gene, domain 1"/>
    <property type="match status" value="1"/>
</dbReference>
<feature type="chain" id="PRO_5015351328" description="Tripartite tricarboxylate transporter substrate binding protein" evidence="2">
    <location>
        <begin position="26"/>
        <end position="321"/>
    </location>
</feature>
<dbReference type="Proteomes" id="UP000244571">
    <property type="component" value="Chromosome"/>
</dbReference>
<accession>A0A2R4XH21</accession>
<dbReference type="AlphaFoldDB" id="A0A2R4XH21"/>
<gene>
    <name evidence="3" type="ORF">DBV39_04555</name>
</gene>
<evidence type="ECO:0000256" key="1">
    <source>
        <dbReference type="ARBA" id="ARBA00006987"/>
    </source>
</evidence>
<keyword evidence="4" id="KW-1185">Reference proteome</keyword>
<dbReference type="RefSeq" id="WP_108620534.1">
    <property type="nucleotide sequence ID" value="NZ_CP028901.1"/>
</dbReference>
<dbReference type="OrthoDB" id="8684619at2"/>
<evidence type="ECO:0000313" key="3">
    <source>
        <dbReference type="EMBL" id="AWB33105.1"/>
    </source>
</evidence>
<dbReference type="PANTHER" id="PTHR42928">
    <property type="entry name" value="TRICARBOXYLATE-BINDING PROTEIN"/>
    <property type="match status" value="1"/>
</dbReference>
<feature type="signal peptide" evidence="2">
    <location>
        <begin position="1"/>
        <end position="25"/>
    </location>
</feature>
<proteinExistence type="inferred from homology"/>
<protein>
    <recommendedName>
        <fullName evidence="5">Tripartite tricarboxylate transporter substrate binding protein</fullName>
    </recommendedName>
</protein>
<dbReference type="PIRSF" id="PIRSF017082">
    <property type="entry name" value="YflP"/>
    <property type="match status" value="1"/>
</dbReference>
<dbReference type="EMBL" id="CP028901">
    <property type="protein sequence ID" value="AWB33105.1"/>
    <property type="molecule type" value="Genomic_DNA"/>
</dbReference>
<evidence type="ECO:0008006" key="5">
    <source>
        <dbReference type="Google" id="ProtNLM"/>
    </source>
</evidence>
<dbReference type="InterPro" id="IPR005064">
    <property type="entry name" value="BUG"/>
</dbReference>
<comment type="similarity">
    <text evidence="1">Belongs to the UPF0065 (bug) family.</text>
</comment>
<sequence length="321" mass="34071">MFKLKKILLTAAVSGMTAIGVPAVASPDFPSQPIRLVVPYPAGGTTDMIGRIYADTLASKLDGIVVVDNKGGAATNIGSGIVATAKPDGYTLLFGSFGPYLNTILGPKPTFDPEKKLAPISMITRLTFMAAANPNAPFSTVKELQKLASESPGKYTIASAQLHHYIALMRNKTNLDLLHVPYKGGGPATTAAIGGQVDMVFALAPLLIPQVEAGSLKAIGLSSKQRLPAYGSYETFTENGIDFQLDTWFAVYAPAGIPDELAEKINAATKAVTEDPEFVARVSKIGGISEWSSIAALREEIQMQLASWRALVKDNPDLIHK</sequence>
<organism evidence="3 4">
    <name type="scientific">Orrella marina</name>
    <dbReference type="NCBI Taxonomy" id="2163011"/>
    <lineage>
        <taxon>Bacteria</taxon>
        <taxon>Pseudomonadati</taxon>
        <taxon>Pseudomonadota</taxon>
        <taxon>Betaproteobacteria</taxon>
        <taxon>Burkholderiales</taxon>
        <taxon>Alcaligenaceae</taxon>
        <taxon>Orrella</taxon>
    </lineage>
</organism>
<dbReference type="SUPFAM" id="SSF53850">
    <property type="entry name" value="Periplasmic binding protein-like II"/>
    <property type="match status" value="1"/>
</dbReference>
<dbReference type="Pfam" id="PF03401">
    <property type="entry name" value="TctC"/>
    <property type="match status" value="1"/>
</dbReference>
<dbReference type="InterPro" id="IPR042100">
    <property type="entry name" value="Bug_dom1"/>
</dbReference>
<evidence type="ECO:0000256" key="2">
    <source>
        <dbReference type="SAM" id="SignalP"/>
    </source>
</evidence>
<keyword evidence="2" id="KW-0732">Signal</keyword>
<dbReference type="PANTHER" id="PTHR42928:SF5">
    <property type="entry name" value="BLR1237 PROTEIN"/>
    <property type="match status" value="1"/>
</dbReference>
<dbReference type="Gene3D" id="3.40.190.10">
    <property type="entry name" value="Periplasmic binding protein-like II"/>
    <property type="match status" value="1"/>
</dbReference>
<reference evidence="3 4" key="1">
    <citation type="submission" date="2018-04" db="EMBL/GenBank/DDBJ databases">
        <title>Bordetella sp. HZ20 isolated from seawater.</title>
        <authorList>
            <person name="Sun C."/>
        </authorList>
    </citation>
    <scope>NUCLEOTIDE SEQUENCE [LARGE SCALE GENOMIC DNA]</scope>
    <source>
        <strain evidence="3 4">HZ20</strain>
    </source>
</reference>
<dbReference type="KEGG" id="boz:DBV39_04555"/>